<feature type="transmembrane region" description="Helical" evidence="26">
    <location>
        <begin position="126"/>
        <end position="147"/>
    </location>
</feature>
<dbReference type="InterPro" id="IPR017900">
    <property type="entry name" value="4Fe4S_Fe_S_CS"/>
</dbReference>
<evidence type="ECO:0000256" key="11">
    <source>
        <dbReference type="ARBA" id="ARBA00022719"/>
    </source>
</evidence>
<feature type="transmembrane region" description="Helical" evidence="26">
    <location>
        <begin position="246"/>
        <end position="265"/>
    </location>
</feature>
<dbReference type="PROSITE" id="PS00667">
    <property type="entry name" value="COMPLEX1_ND1_1"/>
    <property type="match status" value="1"/>
</dbReference>
<keyword evidence="18" id="KW-0411">Iron-sulfur</keyword>
<evidence type="ECO:0000256" key="3">
    <source>
        <dbReference type="ARBA" id="ARBA00004417"/>
    </source>
</evidence>
<evidence type="ECO:0000256" key="10">
    <source>
        <dbReference type="ARBA" id="ARBA00022692"/>
    </source>
</evidence>
<dbReference type="NCBIfam" id="TIGR01971">
    <property type="entry name" value="NuoI"/>
    <property type="match status" value="1"/>
</dbReference>
<comment type="subcellular location">
    <subcellularLocation>
        <location evidence="3">Cell inner membrane</location>
        <topology evidence="3">Peripheral membrane protein</topology>
    </subcellularLocation>
    <subcellularLocation>
        <location evidence="4 25">Mitochondrion inner membrane</location>
        <topology evidence="4 25">Multi-pass membrane protein</topology>
    </subcellularLocation>
</comment>
<keyword evidence="22 26" id="KW-0472">Membrane</keyword>
<evidence type="ECO:0000256" key="25">
    <source>
        <dbReference type="RuleBase" id="RU000471"/>
    </source>
</evidence>
<dbReference type="PROSITE" id="PS00668">
    <property type="entry name" value="COMPLEX1_ND1_2"/>
    <property type="match status" value="1"/>
</dbReference>
<evidence type="ECO:0000256" key="5">
    <source>
        <dbReference type="ARBA" id="ARBA00010535"/>
    </source>
</evidence>
<proteinExistence type="inferred from homology"/>
<keyword evidence="10 25" id="KW-0812">Transmembrane</keyword>
<evidence type="ECO:0000256" key="15">
    <source>
        <dbReference type="ARBA" id="ARBA00022967"/>
    </source>
</evidence>
<evidence type="ECO:0000256" key="14">
    <source>
        <dbReference type="ARBA" id="ARBA00022792"/>
    </source>
</evidence>
<keyword evidence="20" id="KW-0830">Ubiquinone</keyword>
<dbReference type="InterPro" id="IPR017896">
    <property type="entry name" value="4Fe4S_Fe-S-bd"/>
</dbReference>
<dbReference type="NCBIfam" id="NF004740">
    <property type="entry name" value="PRK06076.1-1"/>
    <property type="match status" value="1"/>
</dbReference>
<keyword evidence="17" id="KW-0408">Iron</keyword>
<dbReference type="GO" id="GO:0009060">
    <property type="term" value="P:aerobic respiration"/>
    <property type="evidence" value="ECO:0007669"/>
    <property type="project" value="TreeGrafter"/>
</dbReference>
<dbReference type="InterPro" id="IPR001694">
    <property type="entry name" value="NADH_UbQ_OxRdtase_su1/FPO"/>
</dbReference>
<evidence type="ECO:0000256" key="24">
    <source>
        <dbReference type="ARBA" id="ARBA00047712"/>
    </source>
</evidence>
<feature type="transmembrane region" description="Helical" evidence="26">
    <location>
        <begin position="159"/>
        <end position="176"/>
    </location>
</feature>
<organism evidence="28 29">
    <name type="scientific">Aphis craccivora</name>
    <name type="common">Cowpea aphid</name>
    <dbReference type="NCBI Taxonomy" id="307492"/>
    <lineage>
        <taxon>Eukaryota</taxon>
        <taxon>Metazoa</taxon>
        <taxon>Ecdysozoa</taxon>
        <taxon>Arthropoda</taxon>
        <taxon>Hexapoda</taxon>
        <taxon>Insecta</taxon>
        <taxon>Pterygota</taxon>
        <taxon>Neoptera</taxon>
        <taxon>Paraneoptera</taxon>
        <taxon>Hemiptera</taxon>
        <taxon>Sternorrhyncha</taxon>
        <taxon>Aphidomorpha</taxon>
        <taxon>Aphidoidea</taxon>
        <taxon>Aphididae</taxon>
        <taxon>Aphidini</taxon>
        <taxon>Aphis</taxon>
        <taxon>Aphis</taxon>
    </lineage>
</organism>
<feature type="transmembrane region" description="Helical" evidence="26">
    <location>
        <begin position="51"/>
        <end position="74"/>
    </location>
</feature>
<evidence type="ECO:0000256" key="4">
    <source>
        <dbReference type="ARBA" id="ARBA00004448"/>
    </source>
</evidence>
<dbReference type="Pfam" id="PF12838">
    <property type="entry name" value="Fer4_7"/>
    <property type="match status" value="1"/>
</dbReference>
<dbReference type="GO" id="GO:0005886">
    <property type="term" value="C:plasma membrane"/>
    <property type="evidence" value="ECO:0007669"/>
    <property type="project" value="UniProtKB-SubCell"/>
</dbReference>
<comment type="similarity">
    <text evidence="5 25">Belongs to the complex I subunit 1 family.</text>
</comment>
<dbReference type="EMBL" id="VUJU01008268">
    <property type="protein sequence ID" value="KAF0733216.1"/>
    <property type="molecule type" value="Genomic_DNA"/>
</dbReference>
<dbReference type="GO" id="GO:0051539">
    <property type="term" value="F:4 iron, 4 sulfur cluster binding"/>
    <property type="evidence" value="ECO:0007669"/>
    <property type="project" value="UniProtKB-KW"/>
</dbReference>
<reference evidence="28 29" key="1">
    <citation type="submission" date="2019-08" db="EMBL/GenBank/DDBJ databases">
        <title>Whole genome of Aphis craccivora.</title>
        <authorList>
            <person name="Voronova N.V."/>
            <person name="Shulinski R.S."/>
            <person name="Bandarenka Y.V."/>
            <person name="Zhorov D.G."/>
            <person name="Warner D."/>
        </authorList>
    </citation>
    <scope>NUCLEOTIDE SEQUENCE [LARGE SCALE GENOMIC DNA]</scope>
    <source>
        <strain evidence="28">180601</strain>
        <tissue evidence="28">Whole Body</tissue>
    </source>
</reference>
<dbReference type="PROSITE" id="PS00198">
    <property type="entry name" value="4FE4S_FER_1"/>
    <property type="match status" value="2"/>
</dbReference>
<dbReference type="FunFam" id="3.30.70.3270:FF:000002">
    <property type="entry name" value="NADH-quinone oxidoreductase subunit I"/>
    <property type="match status" value="1"/>
</dbReference>
<keyword evidence="21" id="KW-0496">Mitochondrion</keyword>
<dbReference type="Pfam" id="PF00146">
    <property type="entry name" value="NADHdh"/>
    <property type="match status" value="1"/>
</dbReference>
<dbReference type="GO" id="GO:0046872">
    <property type="term" value="F:metal ion binding"/>
    <property type="evidence" value="ECO:0007669"/>
    <property type="project" value="UniProtKB-KW"/>
</dbReference>
<dbReference type="HAMAP" id="MF_01350">
    <property type="entry name" value="NDH1_NuoH"/>
    <property type="match status" value="1"/>
</dbReference>
<sequence length="416" mass="47409">MLSIFERRLLAFFQNRHGPNRVGYFGSLQLCADMIKILFKEDWIPKFSKKFIFVLSPIISFISLLFVIPIIPFIPNHPIIKLNIGILFFLMMAGLSVYAILFAGWSSNNKYALLGAIRASAQTLSYEVFLGLSLMGVVAKAGSFSIIDIINNQKEIWNVIPQFFGFLSFFIAGLAVCHRHPFDQPESEQELADGYHIEYSGMKFGLFFIGEYISIVTISSLITVIFFGGYFGFGEPKILFMKFKKIIIGFFVQIRSIWMIFINIFSKSETKLYPEEKVYLPPRYRGRIILTRNLNGDERCVACNLCAVVCPVDCISLQKSEKIGGRWYPKFFRVNFSRCIFCGLCEEACPTAAIQLTSDFELSDFKRYNLVYEKEDLLISGPGKYPDYNFYNFSGALINGKKTEIMMNAAALALVM</sequence>
<keyword evidence="9" id="KW-0004">4Fe-4S</keyword>
<evidence type="ECO:0000256" key="13">
    <source>
        <dbReference type="ARBA" id="ARBA00022737"/>
    </source>
</evidence>
<dbReference type="InterPro" id="IPR018086">
    <property type="entry name" value="NADH_UbQ_OxRdtase_su1_CS"/>
</dbReference>
<keyword evidence="29" id="KW-1185">Reference proteome</keyword>
<evidence type="ECO:0000256" key="1">
    <source>
        <dbReference type="ARBA" id="ARBA00001966"/>
    </source>
</evidence>
<feature type="domain" description="4Fe-4S ferredoxin-type" evidence="27">
    <location>
        <begin position="330"/>
        <end position="359"/>
    </location>
</feature>
<name>A0A6G0X038_APHCR</name>
<dbReference type="GO" id="GO:0005743">
    <property type="term" value="C:mitochondrial inner membrane"/>
    <property type="evidence" value="ECO:0007669"/>
    <property type="project" value="UniProtKB-SubCell"/>
</dbReference>
<keyword evidence="8" id="KW-1003">Cell membrane</keyword>
<evidence type="ECO:0000256" key="2">
    <source>
        <dbReference type="ARBA" id="ARBA00003257"/>
    </source>
</evidence>
<evidence type="ECO:0000256" key="6">
    <source>
        <dbReference type="ARBA" id="ARBA00021009"/>
    </source>
</evidence>
<evidence type="ECO:0000256" key="7">
    <source>
        <dbReference type="ARBA" id="ARBA00022448"/>
    </source>
</evidence>
<dbReference type="OrthoDB" id="6765993at2759"/>
<evidence type="ECO:0000256" key="22">
    <source>
        <dbReference type="ARBA" id="ARBA00023136"/>
    </source>
</evidence>
<evidence type="ECO:0000259" key="27">
    <source>
        <dbReference type="PROSITE" id="PS51379"/>
    </source>
</evidence>
<evidence type="ECO:0000256" key="26">
    <source>
        <dbReference type="SAM" id="Phobius"/>
    </source>
</evidence>
<dbReference type="PANTHER" id="PTHR11432">
    <property type="entry name" value="NADH DEHYDROGENASE SUBUNIT 1"/>
    <property type="match status" value="1"/>
</dbReference>
<dbReference type="GO" id="GO:0003954">
    <property type="term" value="F:NADH dehydrogenase activity"/>
    <property type="evidence" value="ECO:0007669"/>
    <property type="project" value="TreeGrafter"/>
</dbReference>
<dbReference type="HAMAP" id="MF_01351">
    <property type="entry name" value="NDH1_NuoI"/>
    <property type="match status" value="1"/>
</dbReference>
<keyword evidence="11" id="KW-0874">Quinone</keyword>
<dbReference type="PANTHER" id="PTHR11432:SF3">
    <property type="entry name" value="NADH-UBIQUINONE OXIDOREDUCTASE CHAIN 1"/>
    <property type="match status" value="1"/>
</dbReference>
<dbReference type="Gene3D" id="3.30.70.3270">
    <property type="match status" value="1"/>
</dbReference>
<protein>
    <recommendedName>
        <fullName evidence="6">NADH-ubiquinone oxidoreductase chain 1</fullName>
    </recommendedName>
    <alternativeName>
        <fullName evidence="23">NADH dehydrogenase subunit 1</fullName>
    </alternativeName>
</protein>
<evidence type="ECO:0000256" key="20">
    <source>
        <dbReference type="ARBA" id="ARBA00023075"/>
    </source>
</evidence>
<evidence type="ECO:0000313" key="29">
    <source>
        <dbReference type="Proteomes" id="UP000478052"/>
    </source>
</evidence>
<keyword evidence="14" id="KW-0999">Mitochondrion inner membrane</keyword>
<evidence type="ECO:0000256" key="17">
    <source>
        <dbReference type="ARBA" id="ARBA00023004"/>
    </source>
</evidence>
<keyword evidence="13" id="KW-0677">Repeat</keyword>
<feature type="domain" description="4Fe-4S ferredoxin-type" evidence="27">
    <location>
        <begin position="290"/>
        <end position="320"/>
    </location>
</feature>
<comment type="caution">
    <text evidence="28">The sequence shown here is derived from an EMBL/GenBank/DDBJ whole genome shotgun (WGS) entry which is preliminary data.</text>
</comment>
<evidence type="ECO:0000313" key="28">
    <source>
        <dbReference type="EMBL" id="KAF0733216.1"/>
    </source>
</evidence>
<keyword evidence="12" id="KW-0479">Metal-binding</keyword>
<dbReference type="InterPro" id="IPR010226">
    <property type="entry name" value="NADH_quinone_OxRdtase_chainI"/>
</dbReference>
<evidence type="ECO:0000256" key="8">
    <source>
        <dbReference type="ARBA" id="ARBA00022475"/>
    </source>
</evidence>
<gene>
    <name evidence="28" type="ORF">FWK35_00032313</name>
</gene>
<dbReference type="Proteomes" id="UP000478052">
    <property type="component" value="Unassembled WGS sequence"/>
</dbReference>
<keyword evidence="15" id="KW-1278">Translocase</keyword>
<dbReference type="PROSITE" id="PS51379">
    <property type="entry name" value="4FE4S_FER_2"/>
    <property type="match status" value="2"/>
</dbReference>
<dbReference type="AlphaFoldDB" id="A0A6G0X038"/>
<keyword evidence="19 25" id="KW-0520">NAD</keyword>
<accession>A0A6G0X038</accession>
<dbReference type="GO" id="GO:0048038">
    <property type="term" value="F:quinone binding"/>
    <property type="evidence" value="ECO:0007669"/>
    <property type="project" value="UniProtKB-KW"/>
</dbReference>
<keyword evidence="16 26" id="KW-1133">Transmembrane helix</keyword>
<evidence type="ECO:0000256" key="9">
    <source>
        <dbReference type="ARBA" id="ARBA00022485"/>
    </source>
</evidence>
<comment type="catalytic activity">
    <reaction evidence="24">
        <text>a quinone + NADH + 5 H(+)(in) = a quinol + NAD(+) + 4 H(+)(out)</text>
        <dbReference type="Rhea" id="RHEA:57888"/>
        <dbReference type="ChEBI" id="CHEBI:15378"/>
        <dbReference type="ChEBI" id="CHEBI:24646"/>
        <dbReference type="ChEBI" id="CHEBI:57540"/>
        <dbReference type="ChEBI" id="CHEBI:57945"/>
        <dbReference type="ChEBI" id="CHEBI:132124"/>
    </reaction>
</comment>
<evidence type="ECO:0000256" key="12">
    <source>
        <dbReference type="ARBA" id="ARBA00022723"/>
    </source>
</evidence>
<feature type="transmembrane region" description="Helical" evidence="26">
    <location>
        <begin position="212"/>
        <end position="234"/>
    </location>
</feature>
<evidence type="ECO:0000256" key="23">
    <source>
        <dbReference type="ARBA" id="ARBA00031024"/>
    </source>
</evidence>
<evidence type="ECO:0000256" key="21">
    <source>
        <dbReference type="ARBA" id="ARBA00023128"/>
    </source>
</evidence>
<comment type="function">
    <text evidence="2">Core subunit of the mitochondrial membrane respiratory chain NADH dehydrogenase (Complex I) that is believed to belong to the minimal assembly required for catalysis. Complex I functions in the transfer of electrons from NADH to the respiratory chain. The immediate electron acceptor for the enzyme is believed to be ubiquinone.</text>
</comment>
<evidence type="ECO:0000256" key="18">
    <source>
        <dbReference type="ARBA" id="ARBA00023014"/>
    </source>
</evidence>
<dbReference type="NCBIfam" id="NF004536">
    <property type="entry name" value="PRK05888.1-1"/>
    <property type="match status" value="1"/>
</dbReference>
<evidence type="ECO:0000256" key="19">
    <source>
        <dbReference type="ARBA" id="ARBA00023027"/>
    </source>
</evidence>
<feature type="non-terminal residue" evidence="28">
    <location>
        <position position="416"/>
    </location>
</feature>
<dbReference type="SUPFAM" id="SSF54862">
    <property type="entry name" value="4Fe-4S ferredoxins"/>
    <property type="match status" value="1"/>
</dbReference>
<keyword evidence="7" id="KW-0813">Transport</keyword>
<comment type="cofactor">
    <cofactor evidence="1">
        <name>[4Fe-4S] cluster</name>
        <dbReference type="ChEBI" id="CHEBI:49883"/>
    </cofactor>
</comment>
<feature type="transmembrane region" description="Helical" evidence="26">
    <location>
        <begin position="86"/>
        <end position="106"/>
    </location>
</feature>
<evidence type="ECO:0000256" key="16">
    <source>
        <dbReference type="ARBA" id="ARBA00022989"/>
    </source>
</evidence>